<feature type="region of interest" description="Disordered" evidence="1">
    <location>
        <begin position="133"/>
        <end position="152"/>
    </location>
</feature>
<keyword evidence="3" id="KW-1185">Reference proteome</keyword>
<evidence type="ECO:0000313" key="2">
    <source>
        <dbReference type="EMBL" id="GKT35535.1"/>
    </source>
</evidence>
<evidence type="ECO:0000313" key="3">
    <source>
        <dbReference type="Proteomes" id="UP001057375"/>
    </source>
</evidence>
<accession>A0ABQ5KSU3</accession>
<organism evidence="2 3">
    <name type="scientific">Aduncisulcus paluster</name>
    <dbReference type="NCBI Taxonomy" id="2918883"/>
    <lineage>
        <taxon>Eukaryota</taxon>
        <taxon>Metamonada</taxon>
        <taxon>Carpediemonas-like organisms</taxon>
        <taxon>Aduncisulcus</taxon>
    </lineage>
</organism>
<protein>
    <submittedName>
        <fullName evidence="2">Uncharacterized protein</fullName>
    </submittedName>
</protein>
<dbReference type="EMBL" id="BQXS01011007">
    <property type="protein sequence ID" value="GKT35535.1"/>
    <property type="molecule type" value="Genomic_DNA"/>
</dbReference>
<sequence>LFLPSLRLPLASLLTSLSSSTREQIGTLLLHQGETEEVRSCMCGYPEEVVEFLQNECACCWNVGVVLLDGLVDIVCGMGSSRGKKADSSLHGAIVNQDIADSLTIPQIQVLSIASQCLSSVIQRYKAQSARMRSSSATESDGEHKLSSKGELISPSGVSYSVGSPRSPPIIIEYHPAEASDLATWLSVFTPLRDYMFVSLCDEKLMKEAQPSLFSMLDVLPESEFGEWASIFASTARLLFPGGSSSCQEGFVSIVAKVLKEVPSFGKALKAGFSSLESDVLRSAPALAQLLKE</sequence>
<gene>
    <name evidence="2" type="ORF">ADUPG1_008678</name>
</gene>
<dbReference type="Proteomes" id="UP001057375">
    <property type="component" value="Unassembled WGS sequence"/>
</dbReference>
<evidence type="ECO:0000256" key="1">
    <source>
        <dbReference type="SAM" id="MobiDB-lite"/>
    </source>
</evidence>
<name>A0ABQ5KSU3_9EUKA</name>
<comment type="caution">
    <text evidence="2">The sequence shown here is derived from an EMBL/GenBank/DDBJ whole genome shotgun (WGS) entry which is preliminary data.</text>
</comment>
<proteinExistence type="predicted"/>
<feature type="non-terminal residue" evidence="2">
    <location>
        <position position="1"/>
    </location>
</feature>
<reference evidence="2" key="1">
    <citation type="submission" date="2022-03" db="EMBL/GenBank/DDBJ databases">
        <title>Draft genome sequence of Aduncisulcus paluster, a free-living microaerophilic Fornicata.</title>
        <authorList>
            <person name="Yuyama I."/>
            <person name="Kume K."/>
            <person name="Tamura T."/>
            <person name="Inagaki Y."/>
            <person name="Hashimoto T."/>
        </authorList>
    </citation>
    <scope>NUCLEOTIDE SEQUENCE</scope>
    <source>
        <strain evidence="2">NY0171</strain>
    </source>
</reference>